<evidence type="ECO:0000256" key="1">
    <source>
        <dbReference type="SAM" id="MobiDB-lite"/>
    </source>
</evidence>
<dbReference type="OrthoDB" id="5424209at2759"/>
<proteinExistence type="predicted"/>
<dbReference type="AlphaFoldDB" id="A0A3D8T375"/>
<feature type="region of interest" description="Disordered" evidence="1">
    <location>
        <begin position="34"/>
        <end position="60"/>
    </location>
</feature>
<protein>
    <submittedName>
        <fullName evidence="2">Uncharacterized protein</fullName>
    </submittedName>
</protein>
<dbReference type="EMBL" id="PVWQ01000001">
    <property type="protein sequence ID" value="RDW93003.1"/>
    <property type="molecule type" value="Genomic_DNA"/>
</dbReference>
<dbReference type="Proteomes" id="UP000256690">
    <property type="component" value="Unassembled WGS sequence"/>
</dbReference>
<comment type="caution">
    <text evidence="2">The sequence shown here is derived from an EMBL/GenBank/DDBJ whole genome shotgun (WGS) entry which is preliminary data.</text>
</comment>
<dbReference type="RefSeq" id="XP_026608186.1">
    <property type="nucleotide sequence ID" value="XM_026742341.1"/>
</dbReference>
<name>A0A3D8T375_9EURO</name>
<organism evidence="2 3">
    <name type="scientific">Aspergillus mulundensis</name>
    <dbReference type="NCBI Taxonomy" id="1810919"/>
    <lineage>
        <taxon>Eukaryota</taxon>
        <taxon>Fungi</taxon>
        <taxon>Dikarya</taxon>
        <taxon>Ascomycota</taxon>
        <taxon>Pezizomycotina</taxon>
        <taxon>Eurotiomycetes</taxon>
        <taxon>Eurotiomycetidae</taxon>
        <taxon>Eurotiales</taxon>
        <taxon>Aspergillaceae</taxon>
        <taxon>Aspergillus</taxon>
        <taxon>Aspergillus subgen. Nidulantes</taxon>
    </lineage>
</organism>
<reference evidence="2 3" key="1">
    <citation type="journal article" date="2018" name="IMA Fungus">
        <title>IMA Genome-F 9: Draft genome sequence of Annulohypoxylon stygium, Aspergillus mulundensis, Berkeleyomyces basicola (syn. Thielaviopsis basicola), Ceratocystis smalleyi, two Cercospora beticola strains, Coleophoma cylindrospora, Fusarium fracticaudum, Phialophora cf. hyalina, and Morchella septimelata.</title>
        <authorList>
            <person name="Wingfield B.D."/>
            <person name="Bills G.F."/>
            <person name="Dong Y."/>
            <person name="Huang W."/>
            <person name="Nel W.J."/>
            <person name="Swalarsk-Parry B.S."/>
            <person name="Vaghefi N."/>
            <person name="Wilken P.M."/>
            <person name="An Z."/>
            <person name="de Beer Z.W."/>
            <person name="De Vos L."/>
            <person name="Chen L."/>
            <person name="Duong T.A."/>
            <person name="Gao Y."/>
            <person name="Hammerbacher A."/>
            <person name="Kikkert J.R."/>
            <person name="Li Y."/>
            <person name="Li H."/>
            <person name="Li K."/>
            <person name="Li Q."/>
            <person name="Liu X."/>
            <person name="Ma X."/>
            <person name="Naidoo K."/>
            <person name="Pethybridge S.J."/>
            <person name="Sun J."/>
            <person name="Steenkamp E.T."/>
            <person name="van der Nest M.A."/>
            <person name="van Wyk S."/>
            <person name="Wingfield M.J."/>
            <person name="Xiong C."/>
            <person name="Yue Q."/>
            <person name="Zhang X."/>
        </authorList>
    </citation>
    <scope>NUCLEOTIDE SEQUENCE [LARGE SCALE GENOMIC DNA]</scope>
    <source>
        <strain evidence="2 3">DSM 5745</strain>
    </source>
</reference>
<dbReference type="InterPro" id="IPR009003">
    <property type="entry name" value="Peptidase_S1_PA"/>
</dbReference>
<keyword evidence="3" id="KW-1185">Reference proteome</keyword>
<sequence>MTTSSVILLPMWPTEVSYASPVLTLSTTAASPMTSAAGSLDRHKRSHRSSSDDSSNDGRVMDGFVEEDLRAGGPNLCEPPCYSLQLPQGHALYAQLCINGTYQNDIQILGRLNGFTISDVSFVGRTSRYMPNNPPVLTALLTVHRHNPQDRGWAELARKVWGFLQDCHLGEAISVEIVDPRFTRAPYMFPCRPADEIYPIWESVCDRILRGTDLTGIHAIGCLRIGNALDPQSCVPNILVTVSRGSTRNWDLVREDILQTLMEFRLHAVGVIIRKDLPTTHSGPQTTEKLQAEACTALASLGCSLGPHGWPNTDGTLGGFLELRDPGSGQWVEFALTCFHCVSPSEADMVGVQKEDANIYSQWTRNGITPQEQDNARRLLPIDSPSQRDIRDGIERLETLVSGLKAGSYYRDVQRALDAGESVIPSDMGMWKGVRKQIGVLENSKREMERYLKDHKYRLGHVFAGSGLREAVSRNVGPNTKGWQTVRDWALVQRRNDRSFGKNDVSHLQVVCPQQIDILPPGRNIDNGEALYKVGRKTGVAHGVYTALRTAKVARQYADGAWVDKVTLEHTVMSDDRNKSFVMGGDSGALVYSLNGLVVGMCFGGQNDGELGYFTHIQDVLEDIRRVTGVKEIRLKR</sequence>
<evidence type="ECO:0000313" key="3">
    <source>
        <dbReference type="Proteomes" id="UP000256690"/>
    </source>
</evidence>
<evidence type="ECO:0000313" key="2">
    <source>
        <dbReference type="EMBL" id="RDW93003.1"/>
    </source>
</evidence>
<accession>A0A3D8T375</accession>
<dbReference type="GeneID" id="38110695"/>
<gene>
    <name evidence="2" type="ORF">DSM5745_00325</name>
</gene>
<dbReference type="SUPFAM" id="SSF50494">
    <property type="entry name" value="Trypsin-like serine proteases"/>
    <property type="match status" value="1"/>
</dbReference>
<dbReference type="STRING" id="1810919.A0A3D8T375"/>